<feature type="compositionally biased region" description="Polar residues" evidence="1">
    <location>
        <begin position="128"/>
        <end position="156"/>
    </location>
</feature>
<accession>A0A3Q3M9Q9</accession>
<proteinExistence type="predicted"/>
<feature type="compositionally biased region" description="Basic and acidic residues" evidence="1">
    <location>
        <begin position="157"/>
        <end position="166"/>
    </location>
</feature>
<evidence type="ECO:0000313" key="3">
    <source>
        <dbReference type="Proteomes" id="UP000261640"/>
    </source>
</evidence>
<evidence type="ECO:0000313" key="2">
    <source>
        <dbReference type="Ensembl" id="ENSMAMP00000024098.2"/>
    </source>
</evidence>
<feature type="region of interest" description="Disordered" evidence="1">
    <location>
        <begin position="194"/>
        <end position="249"/>
    </location>
</feature>
<dbReference type="PANTHER" id="PTHR10528">
    <property type="entry name" value="AF4/FMR2 FAMILY MEMBER"/>
    <property type="match status" value="1"/>
</dbReference>
<feature type="region of interest" description="Disordered" evidence="1">
    <location>
        <begin position="78"/>
        <end position="166"/>
    </location>
</feature>
<protein>
    <submittedName>
        <fullName evidence="2">Uncharacterized protein</fullName>
    </submittedName>
</protein>
<dbReference type="InterPro" id="IPR007797">
    <property type="entry name" value="AF4/FMR2"/>
</dbReference>
<dbReference type="GeneTree" id="ENSGT00950000182974"/>
<reference evidence="2" key="1">
    <citation type="submission" date="2025-08" db="UniProtKB">
        <authorList>
            <consortium name="Ensembl"/>
        </authorList>
    </citation>
    <scope>IDENTIFICATION</scope>
</reference>
<name>A0A3Q3M9Q9_9TELE</name>
<dbReference type="Pfam" id="PF05110">
    <property type="entry name" value="AF-4"/>
    <property type="match status" value="1"/>
</dbReference>
<dbReference type="GO" id="GO:0032783">
    <property type="term" value="C:super elongation complex"/>
    <property type="evidence" value="ECO:0007669"/>
    <property type="project" value="TreeGrafter"/>
</dbReference>
<dbReference type="Proteomes" id="UP000261640">
    <property type="component" value="Unplaced"/>
</dbReference>
<feature type="compositionally biased region" description="Basic and acidic residues" evidence="1">
    <location>
        <begin position="194"/>
        <end position="210"/>
    </location>
</feature>
<dbReference type="InParanoid" id="A0A3Q3M9Q9"/>
<keyword evidence="3" id="KW-1185">Reference proteome</keyword>
<feature type="region of interest" description="Disordered" evidence="1">
    <location>
        <begin position="336"/>
        <end position="364"/>
    </location>
</feature>
<dbReference type="AlphaFoldDB" id="A0A3Q3M9Q9"/>
<evidence type="ECO:0000256" key="1">
    <source>
        <dbReference type="SAM" id="MobiDB-lite"/>
    </source>
</evidence>
<organism evidence="2 3">
    <name type="scientific">Mastacembelus armatus</name>
    <name type="common">zig-zag eel</name>
    <dbReference type="NCBI Taxonomy" id="205130"/>
    <lineage>
        <taxon>Eukaryota</taxon>
        <taxon>Metazoa</taxon>
        <taxon>Chordata</taxon>
        <taxon>Craniata</taxon>
        <taxon>Vertebrata</taxon>
        <taxon>Euteleostomi</taxon>
        <taxon>Actinopterygii</taxon>
        <taxon>Neopterygii</taxon>
        <taxon>Teleostei</taxon>
        <taxon>Neoteleostei</taxon>
        <taxon>Acanthomorphata</taxon>
        <taxon>Anabantaria</taxon>
        <taxon>Synbranchiformes</taxon>
        <taxon>Mastacembelidae</taxon>
        <taxon>Mastacembelus</taxon>
    </lineage>
</organism>
<feature type="compositionally biased region" description="Polar residues" evidence="1">
    <location>
        <begin position="220"/>
        <end position="249"/>
    </location>
</feature>
<dbReference type="Ensembl" id="ENSMAMT00000024713.2">
    <property type="protein sequence ID" value="ENSMAMP00000024098.2"/>
    <property type="gene ID" value="ENSMAMG00000016189.2"/>
</dbReference>
<dbReference type="PANTHER" id="PTHR10528:SF17">
    <property type="entry name" value="AF4_FMR2 FAMILY MEMBER LILLI"/>
    <property type="match status" value="1"/>
</dbReference>
<feature type="compositionally biased region" description="Low complexity" evidence="1">
    <location>
        <begin position="107"/>
        <end position="118"/>
    </location>
</feature>
<reference evidence="2" key="2">
    <citation type="submission" date="2025-09" db="UniProtKB">
        <authorList>
            <consortium name="Ensembl"/>
        </authorList>
    </citation>
    <scope>IDENTIFICATION</scope>
</reference>
<dbReference type="GO" id="GO:0010468">
    <property type="term" value="P:regulation of gene expression"/>
    <property type="evidence" value="ECO:0007669"/>
    <property type="project" value="InterPro"/>
</dbReference>
<feature type="compositionally biased region" description="Polar residues" evidence="1">
    <location>
        <begin position="79"/>
        <end position="90"/>
    </location>
</feature>
<sequence>MNKYKYINLLRLRAWEQRNQETSQPKELNLENVPLFGEPYKVDSHRDELSNRIQRMLGSYEDVNNPYSTEPLVFPPYVTFSQSDQGQTNKSTKHPFHNPVHYVSTQSLKGLSSNSCSSQPTRAPAASASPNQHGHSSTFPKSSLSHNQTSQLGHSADQQRSESFSDLRECVSLPQEMSPQSPDTKPLAFLHSIDHDNTDMDTKGTCDRHQPHGSADDPSVSGSNIDVSTLNIKQSPKDTSLPQATKTNTLPSQTFPLLLSSKQPSVVMTQKPTAYVRPMDGQDQVVSESPELKPSPEPYVPLPEIISKSHPGKTKTLYADGHCFYSPLQEMTHPWPPLLTGIHTPSTDEPSKSPFGEKQPCNFI</sequence>
<dbReference type="Gene3D" id="6.10.250.2670">
    <property type="match status" value="1"/>
</dbReference>